<accession>A0A516PXT1</accession>
<dbReference type="KEGG" id="mik:FOE78_08660"/>
<dbReference type="SUPFAM" id="SSF53850">
    <property type="entry name" value="Periplasmic binding protein-like II"/>
    <property type="match status" value="1"/>
</dbReference>
<dbReference type="AlphaFoldDB" id="A0A516PXT1"/>
<sequence length="372" mass="40576">MFRGLTWDHPRGRHALERAAAASQGKDGRPLIQWEVQPLEGFESAPIEQLAAQYDVIILDHPHLGDALRHHALRPWDDLVPSSKLDALADDCVGPSLASYRMNGRTWALPLDAATQVSVRVPELVGDSPADWAQVASLEVPVAVCLAGPHALMNFTSLCVGLGVEPNPQPGQGFVDKPVALAAYRLLARLVSAMPADVGALNPIAILERMRRRRDIGYLPLVYGYVNYARDDHRDPPLIFDDVPRLLPGGRLGSTIGGTGIGISGRCTPSQELIDHLLRLLSPSVQAGFIPDNDGQPSLRSAWTDGRVNSASSDFYRRTLASIEDSWIRPRMAGYPGFQTDASALLRSALLERKPAGPTIMELNRRYEELGN</sequence>
<protein>
    <submittedName>
        <fullName evidence="1">Carbohydrate ABC transporter substrate-binding protein</fullName>
    </submittedName>
</protein>
<keyword evidence="2" id="KW-1185">Reference proteome</keyword>
<dbReference type="EMBL" id="CP041692">
    <property type="protein sequence ID" value="QDP95962.1"/>
    <property type="molecule type" value="Genomic_DNA"/>
</dbReference>
<gene>
    <name evidence="1" type="ORF">FOE78_08660</name>
</gene>
<dbReference type="Proteomes" id="UP000319263">
    <property type="component" value="Chromosome"/>
</dbReference>
<proteinExistence type="predicted"/>
<name>A0A516PXT1_9ACTN</name>
<dbReference type="OrthoDB" id="3495561at2"/>
<reference evidence="1 2" key="1">
    <citation type="submission" date="2019-07" db="EMBL/GenBank/DDBJ databases">
        <title>Microlunatus dokdonensis sp. nov. isolated from the rhizospheric soil of the wild plant Elymus tsukushiensis.</title>
        <authorList>
            <person name="Ghim S.-Y."/>
            <person name="Hwang Y.-J."/>
            <person name="Son J.-S."/>
            <person name="Shin J.-H."/>
        </authorList>
    </citation>
    <scope>NUCLEOTIDE SEQUENCE [LARGE SCALE GENOMIC DNA]</scope>
    <source>
        <strain evidence="1 2">KUDC0627</strain>
    </source>
</reference>
<dbReference type="Gene3D" id="3.40.190.10">
    <property type="entry name" value="Periplasmic binding protein-like II"/>
    <property type="match status" value="2"/>
</dbReference>
<organism evidence="1 2">
    <name type="scientific">Microlunatus elymi</name>
    <dbReference type="NCBI Taxonomy" id="2596828"/>
    <lineage>
        <taxon>Bacteria</taxon>
        <taxon>Bacillati</taxon>
        <taxon>Actinomycetota</taxon>
        <taxon>Actinomycetes</taxon>
        <taxon>Propionibacteriales</taxon>
        <taxon>Propionibacteriaceae</taxon>
        <taxon>Microlunatus</taxon>
    </lineage>
</organism>
<evidence type="ECO:0000313" key="1">
    <source>
        <dbReference type="EMBL" id="QDP95962.1"/>
    </source>
</evidence>
<dbReference type="RefSeq" id="WP_143985928.1">
    <property type="nucleotide sequence ID" value="NZ_CP041692.1"/>
</dbReference>
<evidence type="ECO:0000313" key="2">
    <source>
        <dbReference type="Proteomes" id="UP000319263"/>
    </source>
</evidence>